<evidence type="ECO:0000256" key="5">
    <source>
        <dbReference type="ARBA" id="ARBA00022840"/>
    </source>
</evidence>
<dbReference type="EMBL" id="ML119879">
    <property type="protein sequence ID" value="RPA72112.1"/>
    <property type="molecule type" value="Genomic_DNA"/>
</dbReference>
<keyword evidence="7 10" id="KW-0472">Membrane</keyword>
<keyword evidence="2" id="KW-0813">Transport</keyword>
<evidence type="ECO:0000313" key="12">
    <source>
        <dbReference type="EMBL" id="RPA72112.1"/>
    </source>
</evidence>
<accession>A0A3N4HCN1</accession>
<dbReference type="Pfam" id="PF01061">
    <property type="entry name" value="ABC2_membrane"/>
    <property type="match status" value="1"/>
</dbReference>
<keyword evidence="13" id="KW-1185">Reference proteome</keyword>
<evidence type="ECO:0000256" key="6">
    <source>
        <dbReference type="ARBA" id="ARBA00022989"/>
    </source>
</evidence>
<name>A0A3N4HCN1_ASCIM</name>
<comment type="subcellular location">
    <subcellularLocation>
        <location evidence="1">Membrane</location>
        <topology evidence="1">Multi-pass membrane protein</topology>
    </subcellularLocation>
</comment>
<dbReference type="InterPro" id="IPR003593">
    <property type="entry name" value="AAA+_ATPase"/>
</dbReference>
<dbReference type="Pfam" id="PF19055">
    <property type="entry name" value="ABC2_membrane_7"/>
    <property type="match status" value="1"/>
</dbReference>
<evidence type="ECO:0000259" key="11">
    <source>
        <dbReference type="PROSITE" id="PS50893"/>
    </source>
</evidence>
<feature type="coiled-coil region" evidence="8">
    <location>
        <begin position="314"/>
        <end position="341"/>
    </location>
</feature>
<sequence length="644" mass="71604">MDSKPAPIELQTSTTSTTTAHEATKRDSTSSTSTSPTHAITPGLEWSNIRLTVPVGRGKNKHERTLLEGVTGYAHRGEMTAILGPSGAGKTSLTNVLTGRIGGMGKYTLEGEVTFQGREREEKSWKNTVGYVEQFDLMYDSLTVEETITFSALTRLPAHTFTKAQKIARAKSVIDMLGLSKCRDTNVGSQNKRGVSGGERKRTAVGVELVTFPKLLFLDEPTSGLDSHSAYSVISNVRDISRQGVAVLCTIHQPAYELFRMFDKVILIANGRTAFHGTIPDAIQWFTNLGFPLPEGSNAADHFISLLTEPAPNSAEFEKEKDKVENILKAWEERGAELQNLGRLKSNTALAPQDATDRPGFGLSYVEELYWLLRRNYTQQIRDRTTLIASFSQNVFMGLILSFSFYRLGNAQQDLMSRLGLLFFIPINISFSVFFPIITLLPLINGILIRERRTGAYRISTFYLARLLTEIPLALITRLIFFVLVYWVCNFQATARAFFIYLGVNFLTVVYSVCMGLFIGSTSRKLQVVQAITPASNVIFILFAGFLLPTSNIPPWFIWLHWLSYGNYVFASLGQNEFIGRTYACPEGAVGCFPRGEDVIRAYDLGRFGIGANVGLFCCLIAATVVAGFLMLKRLTRPQLRLKI</sequence>
<evidence type="ECO:0000313" key="13">
    <source>
        <dbReference type="Proteomes" id="UP000275078"/>
    </source>
</evidence>
<dbReference type="InterPro" id="IPR050352">
    <property type="entry name" value="ABCG_transporters"/>
</dbReference>
<feature type="region of interest" description="Disordered" evidence="9">
    <location>
        <begin position="1"/>
        <end position="41"/>
    </location>
</feature>
<proteinExistence type="predicted"/>
<evidence type="ECO:0000256" key="1">
    <source>
        <dbReference type="ARBA" id="ARBA00004141"/>
    </source>
</evidence>
<dbReference type="PANTHER" id="PTHR48041:SF122">
    <property type="entry name" value="ABC TRANSPORTER DOMAIN-CONTAINING PROTEIN"/>
    <property type="match status" value="1"/>
</dbReference>
<evidence type="ECO:0000256" key="2">
    <source>
        <dbReference type="ARBA" id="ARBA00022448"/>
    </source>
</evidence>
<keyword evidence="8" id="KW-0175">Coiled coil</keyword>
<evidence type="ECO:0000256" key="3">
    <source>
        <dbReference type="ARBA" id="ARBA00022692"/>
    </source>
</evidence>
<dbReference type="GO" id="GO:0016020">
    <property type="term" value="C:membrane"/>
    <property type="evidence" value="ECO:0007669"/>
    <property type="project" value="UniProtKB-SubCell"/>
</dbReference>
<dbReference type="PROSITE" id="PS50893">
    <property type="entry name" value="ABC_TRANSPORTER_2"/>
    <property type="match status" value="1"/>
</dbReference>
<feature type="domain" description="ABC transporter" evidence="11">
    <location>
        <begin position="44"/>
        <end position="295"/>
    </location>
</feature>
<keyword evidence="5" id="KW-0067">ATP-binding</keyword>
<dbReference type="Gene3D" id="3.40.50.300">
    <property type="entry name" value="P-loop containing nucleotide triphosphate hydrolases"/>
    <property type="match status" value="1"/>
</dbReference>
<dbReference type="SUPFAM" id="SSF52540">
    <property type="entry name" value="P-loop containing nucleoside triphosphate hydrolases"/>
    <property type="match status" value="1"/>
</dbReference>
<keyword evidence="6 10" id="KW-1133">Transmembrane helix</keyword>
<feature type="transmembrane region" description="Helical" evidence="10">
    <location>
        <begin position="464"/>
        <end position="487"/>
    </location>
</feature>
<feature type="transmembrane region" description="Helical" evidence="10">
    <location>
        <begin position="610"/>
        <end position="632"/>
    </location>
</feature>
<feature type="transmembrane region" description="Helical" evidence="10">
    <location>
        <begin position="421"/>
        <end position="444"/>
    </location>
</feature>
<feature type="transmembrane region" description="Helical" evidence="10">
    <location>
        <begin position="531"/>
        <end position="549"/>
    </location>
</feature>
<dbReference type="Proteomes" id="UP000275078">
    <property type="component" value="Unassembled WGS sequence"/>
</dbReference>
<keyword evidence="3 10" id="KW-0812">Transmembrane</keyword>
<dbReference type="Pfam" id="PF00005">
    <property type="entry name" value="ABC_tran"/>
    <property type="match status" value="1"/>
</dbReference>
<dbReference type="GO" id="GO:0016887">
    <property type="term" value="F:ATP hydrolysis activity"/>
    <property type="evidence" value="ECO:0007669"/>
    <property type="project" value="InterPro"/>
</dbReference>
<dbReference type="InterPro" id="IPR027417">
    <property type="entry name" value="P-loop_NTPase"/>
</dbReference>
<evidence type="ECO:0000256" key="8">
    <source>
        <dbReference type="SAM" id="Coils"/>
    </source>
</evidence>
<keyword evidence="4" id="KW-0547">Nucleotide-binding</keyword>
<evidence type="ECO:0000256" key="4">
    <source>
        <dbReference type="ARBA" id="ARBA00022741"/>
    </source>
</evidence>
<dbReference type="SMART" id="SM00382">
    <property type="entry name" value="AAA"/>
    <property type="match status" value="1"/>
</dbReference>
<evidence type="ECO:0000256" key="10">
    <source>
        <dbReference type="SAM" id="Phobius"/>
    </source>
</evidence>
<evidence type="ECO:0000256" key="7">
    <source>
        <dbReference type="ARBA" id="ARBA00023136"/>
    </source>
</evidence>
<dbReference type="GO" id="GO:0140359">
    <property type="term" value="F:ABC-type transporter activity"/>
    <property type="evidence" value="ECO:0007669"/>
    <property type="project" value="InterPro"/>
</dbReference>
<dbReference type="OrthoDB" id="66620at2759"/>
<dbReference type="AlphaFoldDB" id="A0A3N4HCN1"/>
<feature type="transmembrane region" description="Helical" evidence="10">
    <location>
        <begin position="499"/>
        <end position="519"/>
    </location>
</feature>
<dbReference type="PANTHER" id="PTHR48041">
    <property type="entry name" value="ABC TRANSPORTER G FAMILY MEMBER 28"/>
    <property type="match status" value="1"/>
</dbReference>
<reference evidence="12 13" key="1">
    <citation type="journal article" date="2018" name="Nat. Ecol. Evol.">
        <title>Pezizomycetes genomes reveal the molecular basis of ectomycorrhizal truffle lifestyle.</title>
        <authorList>
            <person name="Murat C."/>
            <person name="Payen T."/>
            <person name="Noel B."/>
            <person name="Kuo A."/>
            <person name="Morin E."/>
            <person name="Chen J."/>
            <person name="Kohler A."/>
            <person name="Krizsan K."/>
            <person name="Balestrini R."/>
            <person name="Da Silva C."/>
            <person name="Montanini B."/>
            <person name="Hainaut M."/>
            <person name="Levati E."/>
            <person name="Barry K.W."/>
            <person name="Belfiori B."/>
            <person name="Cichocki N."/>
            <person name="Clum A."/>
            <person name="Dockter R.B."/>
            <person name="Fauchery L."/>
            <person name="Guy J."/>
            <person name="Iotti M."/>
            <person name="Le Tacon F."/>
            <person name="Lindquist E.A."/>
            <person name="Lipzen A."/>
            <person name="Malagnac F."/>
            <person name="Mello A."/>
            <person name="Molinier V."/>
            <person name="Miyauchi S."/>
            <person name="Poulain J."/>
            <person name="Riccioni C."/>
            <person name="Rubini A."/>
            <person name="Sitrit Y."/>
            <person name="Splivallo R."/>
            <person name="Traeger S."/>
            <person name="Wang M."/>
            <person name="Zifcakova L."/>
            <person name="Wipf D."/>
            <person name="Zambonelli A."/>
            <person name="Paolocci F."/>
            <person name="Nowrousian M."/>
            <person name="Ottonello S."/>
            <person name="Baldrian P."/>
            <person name="Spatafora J.W."/>
            <person name="Henrissat B."/>
            <person name="Nagy L.G."/>
            <person name="Aury J.M."/>
            <person name="Wincker P."/>
            <person name="Grigoriev I.V."/>
            <person name="Bonfante P."/>
            <person name="Martin F.M."/>
        </authorList>
    </citation>
    <scope>NUCLEOTIDE SEQUENCE [LARGE SCALE GENOMIC DNA]</scope>
    <source>
        <strain evidence="12 13">RN42</strain>
    </source>
</reference>
<gene>
    <name evidence="12" type="ORF">BJ508DRAFT_419635</name>
</gene>
<dbReference type="InterPro" id="IPR043926">
    <property type="entry name" value="ABCG_dom"/>
</dbReference>
<dbReference type="InterPro" id="IPR003439">
    <property type="entry name" value="ABC_transporter-like_ATP-bd"/>
</dbReference>
<organism evidence="12 13">
    <name type="scientific">Ascobolus immersus RN42</name>
    <dbReference type="NCBI Taxonomy" id="1160509"/>
    <lineage>
        <taxon>Eukaryota</taxon>
        <taxon>Fungi</taxon>
        <taxon>Dikarya</taxon>
        <taxon>Ascomycota</taxon>
        <taxon>Pezizomycotina</taxon>
        <taxon>Pezizomycetes</taxon>
        <taxon>Pezizales</taxon>
        <taxon>Ascobolaceae</taxon>
        <taxon>Ascobolus</taxon>
    </lineage>
</organism>
<dbReference type="InterPro" id="IPR013525">
    <property type="entry name" value="ABC2_TM"/>
</dbReference>
<dbReference type="GO" id="GO:0005524">
    <property type="term" value="F:ATP binding"/>
    <property type="evidence" value="ECO:0007669"/>
    <property type="project" value="UniProtKB-KW"/>
</dbReference>
<protein>
    <recommendedName>
        <fullName evidence="11">ABC transporter domain-containing protein</fullName>
    </recommendedName>
</protein>
<evidence type="ECO:0000256" key="9">
    <source>
        <dbReference type="SAM" id="MobiDB-lite"/>
    </source>
</evidence>
<dbReference type="STRING" id="1160509.A0A3N4HCN1"/>